<evidence type="ECO:0000313" key="8">
    <source>
        <dbReference type="EMBL" id="KAK7907300.1"/>
    </source>
</evidence>
<dbReference type="GO" id="GO:0006874">
    <property type="term" value="P:intracellular calcium ion homeostasis"/>
    <property type="evidence" value="ECO:0007669"/>
    <property type="project" value="TreeGrafter"/>
</dbReference>
<dbReference type="InterPro" id="IPR001928">
    <property type="entry name" value="Endothln-like_toxin"/>
</dbReference>
<dbReference type="GO" id="GO:0005615">
    <property type="term" value="C:extracellular space"/>
    <property type="evidence" value="ECO:0007669"/>
    <property type="project" value="TreeGrafter"/>
</dbReference>
<feature type="region of interest" description="Disordered" evidence="6">
    <location>
        <begin position="224"/>
        <end position="244"/>
    </location>
</feature>
<organism evidence="8 9">
    <name type="scientific">Mugilogobius chulae</name>
    <name type="common">yellowstripe goby</name>
    <dbReference type="NCBI Taxonomy" id="88201"/>
    <lineage>
        <taxon>Eukaryota</taxon>
        <taxon>Metazoa</taxon>
        <taxon>Chordata</taxon>
        <taxon>Craniata</taxon>
        <taxon>Vertebrata</taxon>
        <taxon>Euteleostomi</taxon>
        <taxon>Actinopterygii</taxon>
        <taxon>Neopterygii</taxon>
        <taxon>Teleostei</taxon>
        <taxon>Neoteleostei</taxon>
        <taxon>Acanthomorphata</taxon>
        <taxon>Gobiaria</taxon>
        <taxon>Gobiiformes</taxon>
        <taxon>Gobioidei</taxon>
        <taxon>Gobiidae</taxon>
        <taxon>Gobionellinae</taxon>
        <taxon>Mugilogobius</taxon>
    </lineage>
</organism>
<feature type="domain" description="Endothelin-like toxin" evidence="7">
    <location>
        <begin position="253"/>
        <end position="274"/>
    </location>
</feature>
<dbReference type="GO" id="GO:0031708">
    <property type="term" value="F:endothelin B receptor binding"/>
    <property type="evidence" value="ECO:0007669"/>
    <property type="project" value="TreeGrafter"/>
</dbReference>
<dbReference type="GO" id="GO:0014826">
    <property type="term" value="P:vein smooth muscle contraction"/>
    <property type="evidence" value="ECO:0007669"/>
    <property type="project" value="TreeGrafter"/>
</dbReference>
<dbReference type="Pfam" id="PF00322">
    <property type="entry name" value="Endothelin"/>
    <property type="match status" value="1"/>
</dbReference>
<protein>
    <recommendedName>
        <fullName evidence="7">Endothelin-like toxin domain-containing protein</fullName>
    </recommendedName>
</protein>
<evidence type="ECO:0000256" key="4">
    <source>
        <dbReference type="ARBA" id="ARBA00022858"/>
    </source>
</evidence>
<evidence type="ECO:0000256" key="3">
    <source>
        <dbReference type="ARBA" id="ARBA00022525"/>
    </source>
</evidence>
<keyword evidence="4" id="KW-0838">Vasoactive</keyword>
<feature type="compositionally biased region" description="Polar residues" evidence="6">
    <location>
        <begin position="50"/>
        <end position="59"/>
    </location>
</feature>
<dbReference type="InterPro" id="IPR020475">
    <property type="entry name" value="Endothelin"/>
</dbReference>
<proteinExistence type="inferred from homology"/>
<name>A0AAW0NYL5_9GOBI</name>
<dbReference type="PANTHER" id="PTHR13874">
    <property type="entry name" value="ENDOTHELIN"/>
    <property type="match status" value="1"/>
</dbReference>
<gene>
    <name evidence="8" type="ORF">WMY93_015912</name>
</gene>
<dbReference type="PANTHER" id="PTHR13874:SF12">
    <property type="entry name" value="ENDOTHELIN-3A"/>
    <property type="match status" value="1"/>
</dbReference>
<comment type="caution">
    <text evidence="8">The sequence shown here is derived from an EMBL/GenBank/DDBJ whole genome shotgun (WGS) entry which is preliminary data.</text>
</comment>
<reference evidence="9" key="1">
    <citation type="submission" date="2024-04" db="EMBL/GenBank/DDBJ databases">
        <title>Salinicola lusitanus LLJ914,a marine bacterium isolated from the Okinawa Trough.</title>
        <authorList>
            <person name="Li J."/>
        </authorList>
    </citation>
    <scope>NUCLEOTIDE SEQUENCE [LARGE SCALE GENOMIC DNA]</scope>
</reference>
<evidence type="ECO:0000313" key="9">
    <source>
        <dbReference type="Proteomes" id="UP001460270"/>
    </source>
</evidence>
<keyword evidence="3" id="KW-0964">Secreted</keyword>
<dbReference type="AlphaFoldDB" id="A0AAW0NYL5"/>
<dbReference type="Proteomes" id="UP001460270">
    <property type="component" value="Unassembled WGS sequence"/>
</dbReference>
<dbReference type="SMART" id="SM00272">
    <property type="entry name" value="END"/>
    <property type="match status" value="2"/>
</dbReference>
<feature type="domain" description="Endothelin-like toxin" evidence="7">
    <location>
        <begin position="297"/>
        <end position="318"/>
    </location>
</feature>
<keyword evidence="9" id="KW-1185">Reference proteome</keyword>
<dbReference type="GO" id="GO:0003100">
    <property type="term" value="P:regulation of systemic arterial blood pressure by endothelin"/>
    <property type="evidence" value="ECO:0007669"/>
    <property type="project" value="TreeGrafter"/>
</dbReference>
<comment type="similarity">
    <text evidence="2">Belongs to the endothelin/sarafotoxin family.</text>
</comment>
<dbReference type="PROSITE" id="PS00270">
    <property type="entry name" value="ENDOTHELIN"/>
    <property type="match status" value="2"/>
</dbReference>
<dbReference type="GO" id="GO:0005179">
    <property type="term" value="F:hormone activity"/>
    <property type="evidence" value="ECO:0007669"/>
    <property type="project" value="TreeGrafter"/>
</dbReference>
<dbReference type="GO" id="GO:0019229">
    <property type="term" value="P:regulation of vasoconstriction"/>
    <property type="evidence" value="ECO:0007669"/>
    <property type="project" value="InterPro"/>
</dbReference>
<dbReference type="EMBL" id="JBBPFD010000011">
    <property type="protein sequence ID" value="KAK7907300.1"/>
    <property type="molecule type" value="Genomic_DNA"/>
</dbReference>
<evidence type="ECO:0000256" key="5">
    <source>
        <dbReference type="ARBA" id="ARBA00023322"/>
    </source>
</evidence>
<dbReference type="InterPro" id="IPR019764">
    <property type="entry name" value="Endothelin_toxin_CS"/>
</dbReference>
<dbReference type="PRINTS" id="PR00365">
    <property type="entry name" value="ENDOTHELIN"/>
</dbReference>
<keyword evidence="5" id="KW-0839">Vasoconstrictor</keyword>
<sequence>MDAHTPPHHRCSVTSAGPQEADGDSNLFHKTTEQNQISVQVPSPLRPLQNRDQSGLRRSSSADEDGLSSILIIVPSCQFQLLLGHMGKQGEHFNNSSSQALSPNRIMESRWTDLIMCHQSGSDTALNLKAAHFRDLSDTRIYEVLQSQCRICFEQIHKAEVKSGPNETKLQFDDHKGEKSGPMWHKRNTKQLFQRDDISHLEGRMELTHFWILGTMLVLIHQHQGESSSSPGPSTEQGPLTQLHHTAHRREKRCSCENQKDKECIFFCHIGIVWVNTPSQLVPYGFGSVRLRRDLSRCLCKHKLDRECERFCSDRPTAEDDLSVDKTTTTSSHRNAFWEKRNRHALKPHT</sequence>
<evidence type="ECO:0000256" key="2">
    <source>
        <dbReference type="ARBA" id="ARBA00010959"/>
    </source>
</evidence>
<accession>A0AAW0NYL5</accession>
<feature type="region of interest" description="Disordered" evidence="6">
    <location>
        <begin position="1"/>
        <end position="62"/>
    </location>
</feature>
<evidence type="ECO:0000256" key="6">
    <source>
        <dbReference type="SAM" id="MobiDB-lite"/>
    </source>
</evidence>
<evidence type="ECO:0000259" key="7">
    <source>
        <dbReference type="SMART" id="SM00272"/>
    </source>
</evidence>
<evidence type="ECO:0000256" key="1">
    <source>
        <dbReference type="ARBA" id="ARBA00004613"/>
    </source>
</evidence>
<feature type="compositionally biased region" description="Low complexity" evidence="6">
    <location>
        <begin position="224"/>
        <end position="239"/>
    </location>
</feature>
<comment type="subcellular location">
    <subcellularLocation>
        <location evidence="1">Secreted</location>
    </subcellularLocation>
</comment>
<feature type="compositionally biased region" description="Basic residues" evidence="6">
    <location>
        <begin position="1"/>
        <end position="11"/>
    </location>
</feature>